<evidence type="ECO:0000256" key="2">
    <source>
        <dbReference type="ARBA" id="ARBA00022692"/>
    </source>
</evidence>
<dbReference type="RefSeq" id="WP_093317306.1">
    <property type="nucleotide sequence ID" value="NZ_FOZG01000003.1"/>
</dbReference>
<dbReference type="GO" id="GO:0016020">
    <property type="term" value="C:membrane"/>
    <property type="evidence" value="ECO:0007669"/>
    <property type="project" value="UniProtKB-SubCell"/>
</dbReference>
<evidence type="ECO:0000313" key="7">
    <source>
        <dbReference type="EMBL" id="SFS13136.1"/>
    </source>
</evidence>
<evidence type="ECO:0000313" key="8">
    <source>
        <dbReference type="Proteomes" id="UP000198824"/>
    </source>
</evidence>
<keyword evidence="8" id="KW-1185">Reference proteome</keyword>
<name>A0A1I6MBL9_9SPHN</name>
<dbReference type="STRING" id="1166337.SAMN05192580_3858"/>
<feature type="transmembrane region" description="Helical" evidence="5">
    <location>
        <begin position="99"/>
        <end position="123"/>
    </location>
</feature>
<accession>A0A1I6MBL9</accession>
<feature type="transmembrane region" description="Helical" evidence="5">
    <location>
        <begin position="284"/>
        <end position="303"/>
    </location>
</feature>
<dbReference type="Pfam" id="PF04932">
    <property type="entry name" value="Wzy_C"/>
    <property type="match status" value="1"/>
</dbReference>
<sequence length="460" mass="48727">MLSAAPGGGPVAAPRRAPVRPAAASRAVQVGGMPGARLSASDRLALGLASASILLSVVAVKLGPGPLPLRSLALLACGAVLVLSDLRGLLAALRVVARPIVLVVAMTLLGIAVSLAVSTDVAGAFRAVLEENVQFLLTIAIAAGLIRRVGVVPVMVALLIGWGISSLFVLAQALNIDAAWQARARIGDLMHDSALVRIGYERRERPFGLSFSAIHYALQSCLAIVAVAYLRMARRSEAAPAFDPAVPATAVVAAIGCVLSGNRSPLIGVTLFLAIYLIVTAPRLLALALPLVFVAGVGAWTALDQLGDAGVRVARRDDGSSNNRPTLRTYAYHLIKDQPIGHGLDFDSRDLGYAYLDKVKYMPNSMALVQWGLHNYYNNMLTKYGVLILLLVPFLLPTSRAAAMAWLPFLPYLIHAFYHNDGPPTDILIGYLIAAGGILVAGARQRERAVPTPRWRRAFA</sequence>
<protein>
    <submittedName>
        <fullName evidence="7">O-Antigen ligase</fullName>
    </submittedName>
</protein>
<dbReference type="Proteomes" id="UP000198824">
    <property type="component" value="Unassembled WGS sequence"/>
</dbReference>
<feature type="transmembrane region" description="Helical" evidence="5">
    <location>
        <begin position="213"/>
        <end position="230"/>
    </location>
</feature>
<dbReference type="PANTHER" id="PTHR37422">
    <property type="entry name" value="TEICHURONIC ACID BIOSYNTHESIS PROTEIN TUAE"/>
    <property type="match status" value="1"/>
</dbReference>
<dbReference type="EMBL" id="FOZG01000003">
    <property type="protein sequence ID" value="SFS13136.1"/>
    <property type="molecule type" value="Genomic_DNA"/>
</dbReference>
<dbReference type="PANTHER" id="PTHR37422:SF13">
    <property type="entry name" value="LIPOPOLYSACCHARIDE BIOSYNTHESIS PROTEIN PA4999-RELATED"/>
    <property type="match status" value="1"/>
</dbReference>
<dbReference type="OrthoDB" id="7596558at2"/>
<keyword evidence="7" id="KW-0436">Ligase</keyword>
<dbReference type="GO" id="GO:0016874">
    <property type="term" value="F:ligase activity"/>
    <property type="evidence" value="ECO:0007669"/>
    <property type="project" value="UniProtKB-KW"/>
</dbReference>
<feature type="domain" description="O-antigen ligase-related" evidence="6">
    <location>
        <begin position="249"/>
        <end position="391"/>
    </location>
</feature>
<evidence type="ECO:0000259" key="6">
    <source>
        <dbReference type="Pfam" id="PF04932"/>
    </source>
</evidence>
<evidence type="ECO:0000256" key="5">
    <source>
        <dbReference type="SAM" id="Phobius"/>
    </source>
</evidence>
<comment type="subcellular location">
    <subcellularLocation>
        <location evidence="1">Membrane</location>
        <topology evidence="1">Multi-pass membrane protein</topology>
    </subcellularLocation>
</comment>
<gene>
    <name evidence="7" type="ORF">SAMN05192580_3858</name>
</gene>
<feature type="transmembrane region" description="Helical" evidence="5">
    <location>
        <begin position="135"/>
        <end position="164"/>
    </location>
</feature>
<feature type="transmembrane region" description="Helical" evidence="5">
    <location>
        <begin position="384"/>
        <end position="407"/>
    </location>
</feature>
<feature type="transmembrane region" description="Helical" evidence="5">
    <location>
        <begin position="427"/>
        <end position="444"/>
    </location>
</feature>
<evidence type="ECO:0000256" key="1">
    <source>
        <dbReference type="ARBA" id="ARBA00004141"/>
    </source>
</evidence>
<dbReference type="InterPro" id="IPR007016">
    <property type="entry name" value="O-antigen_ligase-rel_domated"/>
</dbReference>
<dbReference type="InterPro" id="IPR051533">
    <property type="entry name" value="WaaL-like"/>
</dbReference>
<proteinExistence type="predicted"/>
<reference evidence="7 8" key="1">
    <citation type="submission" date="2016-10" db="EMBL/GenBank/DDBJ databases">
        <authorList>
            <person name="de Groot N.N."/>
        </authorList>
    </citation>
    <scope>NUCLEOTIDE SEQUENCE [LARGE SCALE GENOMIC DNA]</scope>
    <source>
        <strain evidence="7 8">S5-249</strain>
    </source>
</reference>
<feature type="transmembrane region" description="Helical" evidence="5">
    <location>
        <begin position="251"/>
        <end position="278"/>
    </location>
</feature>
<dbReference type="AlphaFoldDB" id="A0A1I6MBL9"/>
<keyword evidence="3 5" id="KW-1133">Transmembrane helix</keyword>
<evidence type="ECO:0000256" key="3">
    <source>
        <dbReference type="ARBA" id="ARBA00022989"/>
    </source>
</evidence>
<evidence type="ECO:0000256" key="4">
    <source>
        <dbReference type="ARBA" id="ARBA00023136"/>
    </source>
</evidence>
<keyword evidence="4 5" id="KW-0472">Membrane</keyword>
<keyword evidence="2 5" id="KW-0812">Transmembrane</keyword>
<organism evidence="7 8">
    <name type="scientific">Sphingomonas jatrophae</name>
    <dbReference type="NCBI Taxonomy" id="1166337"/>
    <lineage>
        <taxon>Bacteria</taxon>
        <taxon>Pseudomonadati</taxon>
        <taxon>Pseudomonadota</taxon>
        <taxon>Alphaproteobacteria</taxon>
        <taxon>Sphingomonadales</taxon>
        <taxon>Sphingomonadaceae</taxon>
        <taxon>Sphingomonas</taxon>
    </lineage>
</organism>